<dbReference type="AlphaFoldDB" id="A0A058Z8G4"/>
<accession>A0A058Z8G4</accession>
<keyword evidence="3" id="KW-1185">Reference proteome</keyword>
<proteinExistence type="predicted"/>
<feature type="compositionally biased region" description="Low complexity" evidence="1">
    <location>
        <begin position="109"/>
        <end position="128"/>
    </location>
</feature>
<dbReference type="InterPro" id="IPR042031">
    <property type="entry name" value="SKA1_MBD_sf"/>
</dbReference>
<feature type="region of interest" description="Disordered" evidence="1">
    <location>
        <begin position="109"/>
        <end position="161"/>
    </location>
</feature>
<reference evidence="2" key="1">
    <citation type="submission" date="2013-04" db="EMBL/GenBank/DDBJ databases">
        <title>The Genome Sequence of Fonticula alba ATCC 38817.</title>
        <authorList>
            <consortium name="The Broad Institute Genomics Platform"/>
            <person name="Russ C."/>
            <person name="Cuomo C."/>
            <person name="Burger G."/>
            <person name="Gray M.W."/>
            <person name="Holland P.W.H."/>
            <person name="King N."/>
            <person name="Lang F.B.F."/>
            <person name="Roger A.J."/>
            <person name="Ruiz-Trillo I."/>
            <person name="Brown M."/>
            <person name="Walker B."/>
            <person name="Young S."/>
            <person name="Zeng Q."/>
            <person name="Gargeya S."/>
            <person name="Fitzgerald M."/>
            <person name="Haas B."/>
            <person name="Abouelleil A."/>
            <person name="Allen A.W."/>
            <person name="Alvarado L."/>
            <person name="Arachchi H.M."/>
            <person name="Berlin A.M."/>
            <person name="Chapman S.B."/>
            <person name="Gainer-Dewar J."/>
            <person name="Goldberg J."/>
            <person name="Griggs A."/>
            <person name="Gujja S."/>
            <person name="Hansen M."/>
            <person name="Howarth C."/>
            <person name="Imamovic A."/>
            <person name="Ireland A."/>
            <person name="Larimer J."/>
            <person name="McCowan C."/>
            <person name="Murphy C."/>
            <person name="Pearson M."/>
            <person name="Poon T.W."/>
            <person name="Priest M."/>
            <person name="Roberts A."/>
            <person name="Saif S."/>
            <person name="Shea T."/>
            <person name="Sisk P."/>
            <person name="Sykes S."/>
            <person name="Wortman J."/>
            <person name="Nusbaum C."/>
            <person name="Birren B."/>
        </authorList>
    </citation>
    <scope>NUCLEOTIDE SEQUENCE [LARGE SCALE GENOMIC DNA]</scope>
    <source>
        <strain evidence="2">ATCC 38817</strain>
    </source>
</reference>
<gene>
    <name evidence="2" type="ORF">H696_02742</name>
</gene>
<dbReference type="InterPro" id="IPR009829">
    <property type="entry name" value="SKA1"/>
</dbReference>
<protein>
    <submittedName>
        <fullName evidence="2">Uncharacterized protein</fullName>
    </submittedName>
</protein>
<evidence type="ECO:0000256" key="1">
    <source>
        <dbReference type="SAM" id="MobiDB-lite"/>
    </source>
</evidence>
<name>A0A058Z8G4_FONAL</name>
<dbReference type="GeneID" id="20527467"/>
<evidence type="ECO:0000313" key="3">
    <source>
        <dbReference type="Proteomes" id="UP000030693"/>
    </source>
</evidence>
<dbReference type="RefSeq" id="XP_009494922.1">
    <property type="nucleotide sequence ID" value="XM_009496647.1"/>
</dbReference>
<organism evidence="2">
    <name type="scientific">Fonticula alba</name>
    <name type="common">Slime mold</name>
    <dbReference type="NCBI Taxonomy" id="691883"/>
    <lineage>
        <taxon>Eukaryota</taxon>
        <taxon>Rotosphaerida</taxon>
        <taxon>Fonticulaceae</taxon>
        <taxon>Fonticula</taxon>
    </lineage>
</organism>
<dbReference type="Gene3D" id="1.10.10.1890">
    <property type="entry name" value="Ska1 microtubule binding domain-like"/>
    <property type="match status" value="1"/>
</dbReference>
<dbReference type="EMBL" id="KB932204">
    <property type="protein sequence ID" value="KCV70406.1"/>
    <property type="molecule type" value="Genomic_DNA"/>
</dbReference>
<dbReference type="GO" id="GO:0007059">
    <property type="term" value="P:chromosome segregation"/>
    <property type="evidence" value="ECO:0007669"/>
    <property type="project" value="InterPro"/>
</dbReference>
<feature type="non-terminal residue" evidence="2">
    <location>
        <position position="276"/>
    </location>
</feature>
<dbReference type="GO" id="GO:0008017">
    <property type="term" value="F:microtubule binding"/>
    <property type="evidence" value="ECO:0007669"/>
    <property type="project" value="InterPro"/>
</dbReference>
<sequence>MDEALTRILRSISFLEVAVGLRNAPAPPGAGPCPCGPDVKCGCAARLRQVAALLTHLEGDFALLRAELSSQLVIDRTKMQTMESQLAAQQRWLTARLASLQAATAAAASGAPAPGPAAGAPGPGSSMAPAPPVPTAGAEKRPPSQPAPGPAPPAKRPASTASDFRLAVSAAPHAAPRAPAASAVAPADPAPLTRISSYLPGSPPPPLPLVTEDMIAPVPPYIRSRLSVDQFNRFIAALNCLFRWRYTILATPVSRLRDHQRRLRRGFLEADHQDVY</sequence>
<dbReference type="GO" id="GO:0051301">
    <property type="term" value="P:cell division"/>
    <property type="evidence" value="ECO:0007669"/>
    <property type="project" value="InterPro"/>
</dbReference>
<feature type="compositionally biased region" description="Pro residues" evidence="1">
    <location>
        <begin position="143"/>
        <end position="155"/>
    </location>
</feature>
<dbReference type="Pfam" id="PF07160">
    <property type="entry name" value="SKA1"/>
    <property type="match status" value="1"/>
</dbReference>
<dbReference type="Proteomes" id="UP000030693">
    <property type="component" value="Unassembled WGS sequence"/>
</dbReference>
<evidence type="ECO:0000313" key="2">
    <source>
        <dbReference type="EMBL" id="KCV70406.1"/>
    </source>
</evidence>